<evidence type="ECO:0000313" key="2">
    <source>
        <dbReference type="WBParaSite" id="RSKR_0000816300.1"/>
    </source>
</evidence>
<protein>
    <submittedName>
        <fullName evidence="2">Glyco_18 domain-containing protein</fullName>
    </submittedName>
</protein>
<sequence length="1121" mass="126500">MHHSKVFQILLVILLSVGSCESSSFYCYSNPKRNERVNITVFSDINCTHIIYGSALISHDYEIETKNIHDSKSGSYYTNWESLAGLKYTKKSLSLLLDVGYDRDLSMLDTQYSRTRLITAIIRKLKYWNFDGIFLKADDYSLNEPTFDRFLTEWKNEVEAESIKLNSKHFQIVVLMRSNFLGTLKNKLSFISNNTDAVYINLDNKAPKSDSKYIHHADPLHSSKIIPEYAALSSVFKEAVKLGLSKQKLIVGLNVWSRGFKLLNDSLTHHLAPHKNEFPMSHYTNLTNGYYTLPDVCKLYVHDENATIYDADSSSTSFVGSDGFWYQSVNVSHEAFTNKIKWISSNGYGGIGLTSLQADDATNVCGQGVMPIHTLVSKALKFINVNITRGNNACTRLCTIDSSNLHDMDVYLHLKEKYCSHIVIEEIDFTVIGDLIISTAFTKALAKFEAWDVRHKPYLVVSLGNKISSVIWRSATINLFFRNKLVDNIKKFMDIHNIDGLNIAWTYGSMQMDIDGKALTQFALELKKKMGLEKTLFASISSKNSYANKYPVGEMINAVDYFILEAYKFHSLKDSVTGHHSALQKTTSDSTDETNVIDFAKDWNKRGIPPNMTIIEFTALGMEFTMDQVITKNVVDNYMGHKVVSGAYLSRLGSSNHLGQAEICEVLKNNETFKHFSSEFGVPFLVNKQQFIAYDNVKSIRMKAIWTSINQFAGTSLKSIELDNAEGACPLNKPFTLLKVLSESQVCNKCLEKNTDSITANAGSLKSGTSNERCPSQKYKTICTYRLPTKAESQLLVPEKIPHSQCDELLIDEVVLSANGTISFKDTYAEATARKFSRSNSKLPKIGIKQVVRCDMTVNEFRNLISDEKRESTIFKIVRHVKNFEFGGVELKCHTVMDASLKQNFGKFVIGLRNLLAERIHKADCTTILSVNLPMLATKVPQFYDVATLNDLDYLSVNTESITSITRSNDTSSEANEELMTLLKTIHAWDRSGINMRKIYLIIPVYANVLISSENDVKVDSQKRYSNNKHSLSQNVLCQELKKHKIISSISYDTVSNYARLSANSEVAFDTQQTLSYKLNLIMKENLGGIVFDSLNDDDYSNECKQGAYSWLMSTKKALCQ</sequence>
<dbReference type="Proteomes" id="UP000095286">
    <property type="component" value="Unplaced"/>
</dbReference>
<accession>A0AC35U6I4</accession>
<reference evidence="2" key="1">
    <citation type="submission" date="2016-11" db="UniProtKB">
        <authorList>
            <consortium name="WormBaseParasite"/>
        </authorList>
    </citation>
    <scope>IDENTIFICATION</scope>
    <source>
        <strain evidence="2">KR3021</strain>
    </source>
</reference>
<dbReference type="WBParaSite" id="RSKR_0000816300.1">
    <property type="protein sequence ID" value="RSKR_0000816300.1"/>
    <property type="gene ID" value="RSKR_0000816300"/>
</dbReference>
<proteinExistence type="predicted"/>
<evidence type="ECO:0000313" key="1">
    <source>
        <dbReference type="Proteomes" id="UP000095286"/>
    </source>
</evidence>
<organism evidence="1 2">
    <name type="scientific">Rhabditophanes sp. KR3021</name>
    <dbReference type="NCBI Taxonomy" id="114890"/>
    <lineage>
        <taxon>Eukaryota</taxon>
        <taxon>Metazoa</taxon>
        <taxon>Ecdysozoa</taxon>
        <taxon>Nematoda</taxon>
        <taxon>Chromadorea</taxon>
        <taxon>Rhabditida</taxon>
        <taxon>Tylenchina</taxon>
        <taxon>Panagrolaimomorpha</taxon>
        <taxon>Strongyloidoidea</taxon>
        <taxon>Alloionematidae</taxon>
        <taxon>Rhabditophanes</taxon>
    </lineage>
</organism>
<name>A0AC35U6I4_9BILA</name>